<protein>
    <submittedName>
        <fullName evidence="1">Uncharacterized protein</fullName>
    </submittedName>
</protein>
<evidence type="ECO:0000313" key="2">
    <source>
        <dbReference type="Proteomes" id="UP000646548"/>
    </source>
</evidence>
<sequence length="138" mass="15178">MDRKKERKFLACTAPQQKKGSKSLICLTTRNQGATCYNGPTHITVPPPPDLTVDSRLLWTSKAGNGNKAALCSSTNPTLRTTKKKKKKTLKHAGYYFVCSSHPANIRTTVPPPLCVSTPSFCNFSAASVLTRFHLWVL</sequence>
<dbReference type="EMBL" id="WKFB01000039">
    <property type="protein sequence ID" value="KAF6738026.1"/>
    <property type="molecule type" value="Genomic_DNA"/>
</dbReference>
<dbReference type="AlphaFoldDB" id="A0A834L179"/>
<name>A0A834L179_ORYME</name>
<organism evidence="1 2">
    <name type="scientific">Oryzias melastigma</name>
    <name type="common">Marine medaka</name>
    <dbReference type="NCBI Taxonomy" id="30732"/>
    <lineage>
        <taxon>Eukaryota</taxon>
        <taxon>Metazoa</taxon>
        <taxon>Chordata</taxon>
        <taxon>Craniata</taxon>
        <taxon>Vertebrata</taxon>
        <taxon>Euteleostomi</taxon>
        <taxon>Actinopterygii</taxon>
        <taxon>Neopterygii</taxon>
        <taxon>Teleostei</taxon>
        <taxon>Neoteleostei</taxon>
        <taxon>Acanthomorphata</taxon>
        <taxon>Ovalentaria</taxon>
        <taxon>Atherinomorphae</taxon>
        <taxon>Beloniformes</taxon>
        <taxon>Adrianichthyidae</taxon>
        <taxon>Oryziinae</taxon>
        <taxon>Oryzias</taxon>
    </lineage>
</organism>
<dbReference type="Proteomes" id="UP000646548">
    <property type="component" value="Unassembled WGS sequence"/>
</dbReference>
<reference evidence="1" key="1">
    <citation type="journal article" name="BMC Genomics">
        <title>Long-read sequencing and de novo genome assembly of marine medaka (Oryzias melastigma).</title>
        <authorList>
            <person name="Liang P."/>
            <person name="Saqib H.S.A."/>
            <person name="Ni X."/>
            <person name="Shen Y."/>
        </authorList>
    </citation>
    <scope>NUCLEOTIDE SEQUENCE</scope>
    <source>
        <strain evidence="1">Bigg-433</strain>
    </source>
</reference>
<comment type="caution">
    <text evidence="1">The sequence shown here is derived from an EMBL/GenBank/DDBJ whole genome shotgun (WGS) entry which is preliminary data.</text>
</comment>
<gene>
    <name evidence="1" type="ORF">FQA47_014891</name>
</gene>
<accession>A0A834L179</accession>
<proteinExistence type="predicted"/>
<evidence type="ECO:0000313" key="1">
    <source>
        <dbReference type="EMBL" id="KAF6738026.1"/>
    </source>
</evidence>